<dbReference type="InterPro" id="IPR003439">
    <property type="entry name" value="ABC_transporter-like_ATP-bd"/>
</dbReference>
<dbReference type="SMART" id="SM00382">
    <property type="entry name" value="AAA"/>
    <property type="match status" value="1"/>
</dbReference>
<gene>
    <name evidence="5" type="ORF">C1881_01515</name>
</gene>
<keyword evidence="1" id="KW-0813">Transport</keyword>
<dbReference type="Pfam" id="PF00005">
    <property type="entry name" value="ABC_tran"/>
    <property type="match status" value="1"/>
</dbReference>
<organism evidence="5 6">
    <name type="scientific">Slackia isoflavoniconvertens</name>
    <dbReference type="NCBI Taxonomy" id="572010"/>
    <lineage>
        <taxon>Bacteria</taxon>
        <taxon>Bacillati</taxon>
        <taxon>Actinomycetota</taxon>
        <taxon>Coriobacteriia</taxon>
        <taxon>Eggerthellales</taxon>
        <taxon>Eggerthellaceae</taxon>
        <taxon>Slackia</taxon>
    </lineage>
</organism>
<evidence type="ECO:0000256" key="3">
    <source>
        <dbReference type="ARBA" id="ARBA00022840"/>
    </source>
</evidence>
<dbReference type="Proteomes" id="UP000253975">
    <property type="component" value="Unassembled WGS sequence"/>
</dbReference>
<evidence type="ECO:0000313" key="6">
    <source>
        <dbReference type="Proteomes" id="UP000253975"/>
    </source>
</evidence>
<proteinExistence type="predicted"/>
<keyword evidence="3 5" id="KW-0067">ATP-binding</keyword>
<dbReference type="GO" id="GO:0016887">
    <property type="term" value="F:ATP hydrolysis activity"/>
    <property type="evidence" value="ECO:0007669"/>
    <property type="project" value="InterPro"/>
</dbReference>
<dbReference type="PANTHER" id="PTHR43776:SF5">
    <property type="entry name" value="ATPASE COMPONENT OF ABC-TYPE TRANSPORT SYSTEM"/>
    <property type="match status" value="1"/>
</dbReference>
<dbReference type="InterPro" id="IPR027417">
    <property type="entry name" value="P-loop_NTPase"/>
</dbReference>
<feature type="domain" description="ABC transporter" evidence="4">
    <location>
        <begin position="2"/>
        <end position="198"/>
    </location>
</feature>
<dbReference type="SUPFAM" id="SSF52540">
    <property type="entry name" value="P-loop containing nucleoside triphosphate hydrolases"/>
    <property type="match status" value="1"/>
</dbReference>
<dbReference type="InterPro" id="IPR017871">
    <property type="entry name" value="ABC_transporter-like_CS"/>
</dbReference>
<dbReference type="PROSITE" id="PS00211">
    <property type="entry name" value="ABC_TRANSPORTER_1"/>
    <property type="match status" value="1"/>
</dbReference>
<sequence length="199" mass="21758">MLEAKDISFAYSGGRVLYDGLSLQIAPGERVALCAPSGFGKTTLCRILAGYLKPTAGSVMVDGSPLPLRGMCPVQLIGQHPENMVDPRQTMDSMLAEAGDTPSELLSGLGIRPEWRRRHAHELSGGELQRFCIARALACTPRYLVADESTAMFDAVTQARVWRFLMRWCEKNGVGLVFVSHSPELIDHVATRTIMLGAR</sequence>
<protein>
    <submittedName>
        <fullName evidence="5">ABC transporter ATP-binding protein</fullName>
    </submittedName>
</protein>
<evidence type="ECO:0000313" key="5">
    <source>
        <dbReference type="EMBL" id="RDB60590.1"/>
    </source>
</evidence>
<dbReference type="InterPro" id="IPR003593">
    <property type="entry name" value="AAA+_ATPase"/>
</dbReference>
<reference evidence="5 6" key="1">
    <citation type="journal article" date="2018" name="Elife">
        <title>Discovery and characterization of a prevalent human gut bacterial enzyme sufficient for the inactivation of a family of plant toxins.</title>
        <authorList>
            <person name="Koppel N."/>
            <person name="Bisanz J.E."/>
            <person name="Pandelia M.E."/>
            <person name="Turnbaugh P.J."/>
            <person name="Balskus E.P."/>
        </authorList>
    </citation>
    <scope>NUCLEOTIDE SEQUENCE [LARGE SCALE GENOMIC DNA]</scope>
    <source>
        <strain evidence="5 6">OB21 GAM31</strain>
    </source>
</reference>
<comment type="caution">
    <text evidence="5">The sequence shown here is derived from an EMBL/GenBank/DDBJ whole genome shotgun (WGS) entry which is preliminary data.</text>
</comment>
<name>A0A369LML4_9ACTN</name>
<dbReference type="Gene3D" id="3.40.50.300">
    <property type="entry name" value="P-loop containing nucleotide triphosphate hydrolases"/>
    <property type="match status" value="1"/>
</dbReference>
<dbReference type="InterPro" id="IPR050319">
    <property type="entry name" value="ABC_transp_ATP-bind"/>
</dbReference>
<evidence type="ECO:0000259" key="4">
    <source>
        <dbReference type="PROSITE" id="PS50893"/>
    </source>
</evidence>
<accession>A0A369LML4</accession>
<keyword evidence="2" id="KW-0547">Nucleotide-binding</keyword>
<dbReference type="PANTHER" id="PTHR43776">
    <property type="entry name" value="TRANSPORT ATP-BINDING PROTEIN"/>
    <property type="match status" value="1"/>
</dbReference>
<evidence type="ECO:0000256" key="1">
    <source>
        <dbReference type="ARBA" id="ARBA00022448"/>
    </source>
</evidence>
<dbReference type="EMBL" id="PPTO01000002">
    <property type="protein sequence ID" value="RDB60590.1"/>
    <property type="molecule type" value="Genomic_DNA"/>
</dbReference>
<dbReference type="RefSeq" id="WP_114614930.1">
    <property type="nucleotide sequence ID" value="NZ_PPTO01000002.1"/>
</dbReference>
<dbReference type="PROSITE" id="PS50893">
    <property type="entry name" value="ABC_TRANSPORTER_2"/>
    <property type="match status" value="1"/>
</dbReference>
<evidence type="ECO:0000256" key="2">
    <source>
        <dbReference type="ARBA" id="ARBA00022741"/>
    </source>
</evidence>
<dbReference type="AlphaFoldDB" id="A0A369LML4"/>
<dbReference type="GO" id="GO:0005524">
    <property type="term" value="F:ATP binding"/>
    <property type="evidence" value="ECO:0007669"/>
    <property type="project" value="UniProtKB-KW"/>
</dbReference>
<dbReference type="GO" id="GO:0055085">
    <property type="term" value="P:transmembrane transport"/>
    <property type="evidence" value="ECO:0007669"/>
    <property type="project" value="UniProtKB-ARBA"/>
</dbReference>